<evidence type="ECO:0000256" key="2">
    <source>
        <dbReference type="ARBA" id="ARBA00022664"/>
    </source>
</evidence>
<dbReference type="GO" id="GO:0006388">
    <property type="term" value="P:tRNA splicing, via endonucleolytic cleavage and ligation"/>
    <property type="evidence" value="ECO:0007669"/>
    <property type="project" value="TreeGrafter"/>
</dbReference>
<dbReference type="GO" id="GO:0005634">
    <property type="term" value="C:nucleus"/>
    <property type="evidence" value="ECO:0007669"/>
    <property type="project" value="UniProtKB-SubCell"/>
</dbReference>
<dbReference type="InterPro" id="IPR027417">
    <property type="entry name" value="P-loop_NTPase"/>
</dbReference>
<dbReference type="OrthoDB" id="258143at2759"/>
<evidence type="ECO:0000313" key="10">
    <source>
        <dbReference type="Proteomes" id="UP000835052"/>
    </source>
</evidence>
<dbReference type="InterPro" id="IPR038238">
    <property type="entry name" value="Clp1_C_sf"/>
</dbReference>
<dbReference type="GO" id="GO:0051731">
    <property type="term" value="F:polynucleotide 5'-hydroxyl-kinase activity"/>
    <property type="evidence" value="ECO:0007669"/>
    <property type="project" value="InterPro"/>
</dbReference>
<dbReference type="Gene3D" id="2.60.120.1030">
    <property type="entry name" value="Clp1, DNA binding domain"/>
    <property type="match status" value="1"/>
</dbReference>
<feature type="domain" description="Clp1 C-terminal" evidence="6">
    <location>
        <begin position="309"/>
        <end position="419"/>
    </location>
</feature>
<keyword evidence="3" id="KW-0547">Nucleotide-binding</keyword>
<evidence type="ECO:0008006" key="11">
    <source>
        <dbReference type="Google" id="ProtNLM"/>
    </source>
</evidence>
<proteinExistence type="predicted"/>
<dbReference type="FunFam" id="2.60.120.1030:FF:000001">
    <property type="entry name" value="Protein CLP1 homolog 5"/>
    <property type="match status" value="1"/>
</dbReference>
<dbReference type="InterPro" id="IPR032319">
    <property type="entry name" value="CLP1_P"/>
</dbReference>
<sequence length="424" mass="46918">MAEETQVKEFELTEDSELRFEVGDEDVVLELVKGCAEVFGTDLQENKKYAFPPYTRVAVYTWKEAVVELVGPAESAYVAKHTPMVIYLNTHAAMEQVRQHRETKDSLSKGPRLMLVGPTDVGKSTVGRILCNYAVRQGRTPVYVDLDVGQGSISIPGTIGATLIQKTADVVEGFEREHPLVYNFGYATPSANISLYETLVKELADTVTRQVSENDEARIGGMIINTCGWVTGEGYSCLSMAASAFEVDVIVVLDHERLYNDLSRDLPPFVKLLHQPKSGGVETRSKESRVLARAASIHRYFYGTRSHHLFPFTFDIQVSDVILCKIGTEKIPESCLPFGVEPENHETKVVDMSLAPDLVHHLFALSPCTEIGPAVTKASVMGFILVTAVNMETSSMTVLCPQNVLPTKVLVYMDLTHVDDQVQR</sequence>
<evidence type="ECO:0000259" key="6">
    <source>
        <dbReference type="Pfam" id="PF06807"/>
    </source>
</evidence>
<dbReference type="PANTHER" id="PTHR12755:SF6">
    <property type="entry name" value="POLYRIBONUCLEOTIDE 5'-HYDROXYL-KINASE CLP1"/>
    <property type="match status" value="1"/>
</dbReference>
<comment type="caution">
    <text evidence="9">The sequence shown here is derived from an EMBL/GenBank/DDBJ whole genome shotgun (WGS) entry which is preliminary data.</text>
</comment>
<dbReference type="Pfam" id="PF16573">
    <property type="entry name" value="CLP1_N"/>
    <property type="match status" value="1"/>
</dbReference>
<dbReference type="InterPro" id="IPR038239">
    <property type="entry name" value="Clp1_N_sf"/>
</dbReference>
<dbReference type="EMBL" id="CAJGYM010000003">
    <property type="protein sequence ID" value="CAD6185939.1"/>
    <property type="molecule type" value="Genomic_DNA"/>
</dbReference>
<organism evidence="9 10">
    <name type="scientific">Caenorhabditis auriculariae</name>
    <dbReference type="NCBI Taxonomy" id="2777116"/>
    <lineage>
        <taxon>Eukaryota</taxon>
        <taxon>Metazoa</taxon>
        <taxon>Ecdysozoa</taxon>
        <taxon>Nematoda</taxon>
        <taxon>Chromadorea</taxon>
        <taxon>Rhabditida</taxon>
        <taxon>Rhabditina</taxon>
        <taxon>Rhabditomorpha</taxon>
        <taxon>Rhabditoidea</taxon>
        <taxon>Rhabditidae</taxon>
        <taxon>Peloderinae</taxon>
        <taxon>Caenorhabditis</taxon>
    </lineage>
</organism>
<evidence type="ECO:0000256" key="4">
    <source>
        <dbReference type="ARBA" id="ARBA00022840"/>
    </source>
</evidence>
<feature type="domain" description="Clp1 N-terminal" evidence="7">
    <location>
        <begin position="11"/>
        <end position="100"/>
    </location>
</feature>
<dbReference type="GO" id="GO:0031124">
    <property type="term" value="P:mRNA 3'-end processing"/>
    <property type="evidence" value="ECO:0007669"/>
    <property type="project" value="InterPro"/>
</dbReference>
<dbReference type="Gene3D" id="2.40.30.330">
    <property type="entry name" value="Pre-mRNA cleavage complex subunit Clp1, C-terminal domain"/>
    <property type="match status" value="1"/>
</dbReference>
<dbReference type="Proteomes" id="UP000835052">
    <property type="component" value="Unassembled WGS sequence"/>
</dbReference>
<dbReference type="PANTHER" id="PTHR12755">
    <property type="entry name" value="CLEAVAGE/POLYADENYLATION FACTOR IA SUBUNIT CLP1P"/>
    <property type="match status" value="1"/>
</dbReference>
<keyword evidence="5" id="KW-0539">Nucleus</keyword>
<dbReference type="InterPro" id="IPR045116">
    <property type="entry name" value="Clp1/Grc3"/>
</dbReference>
<evidence type="ECO:0000259" key="7">
    <source>
        <dbReference type="Pfam" id="PF16573"/>
    </source>
</evidence>
<evidence type="ECO:0000256" key="1">
    <source>
        <dbReference type="ARBA" id="ARBA00004123"/>
    </source>
</evidence>
<evidence type="ECO:0000313" key="9">
    <source>
        <dbReference type="EMBL" id="CAD6185939.1"/>
    </source>
</evidence>
<dbReference type="FunFam" id="3.40.50.300:FF:000454">
    <property type="entry name" value="Protein CLP1 homolog"/>
    <property type="match status" value="1"/>
</dbReference>
<gene>
    <name evidence="9" type="ORF">CAUJ_LOCUS1858</name>
</gene>
<dbReference type="GO" id="GO:0005524">
    <property type="term" value="F:ATP binding"/>
    <property type="evidence" value="ECO:0007669"/>
    <property type="project" value="UniProtKB-KW"/>
</dbReference>
<evidence type="ECO:0000256" key="5">
    <source>
        <dbReference type="ARBA" id="ARBA00023242"/>
    </source>
</evidence>
<keyword evidence="4" id="KW-0067">ATP-binding</keyword>
<feature type="domain" description="Clp1 P-loop" evidence="8">
    <location>
        <begin position="117"/>
        <end position="303"/>
    </location>
</feature>
<name>A0A8S1GRQ5_9PELO</name>
<accession>A0A8S1GRQ5</accession>
<dbReference type="Gene3D" id="3.40.50.300">
    <property type="entry name" value="P-loop containing nucleotide triphosphate hydrolases"/>
    <property type="match status" value="1"/>
</dbReference>
<dbReference type="InterPro" id="IPR032324">
    <property type="entry name" value="Clp1_N"/>
</dbReference>
<evidence type="ECO:0000259" key="8">
    <source>
        <dbReference type="Pfam" id="PF16575"/>
    </source>
</evidence>
<keyword evidence="2" id="KW-0507">mRNA processing</keyword>
<protein>
    <recommendedName>
        <fullName evidence="11">Protein CLP1 homolog</fullName>
    </recommendedName>
</protein>
<dbReference type="FunFam" id="2.40.30.330:FF:000002">
    <property type="entry name" value="Protein CLP1 homolog"/>
    <property type="match status" value="1"/>
</dbReference>
<reference evidence="9" key="1">
    <citation type="submission" date="2020-10" db="EMBL/GenBank/DDBJ databases">
        <authorList>
            <person name="Kikuchi T."/>
        </authorList>
    </citation>
    <scope>NUCLEOTIDE SEQUENCE</scope>
    <source>
        <strain evidence="9">NKZ352</strain>
    </source>
</reference>
<dbReference type="AlphaFoldDB" id="A0A8S1GRQ5"/>
<dbReference type="Pfam" id="PF16575">
    <property type="entry name" value="CLP1_P"/>
    <property type="match status" value="1"/>
</dbReference>
<dbReference type="InterPro" id="IPR010655">
    <property type="entry name" value="Clp1_C"/>
</dbReference>
<comment type="subcellular location">
    <subcellularLocation>
        <location evidence="1">Nucleus</location>
    </subcellularLocation>
</comment>
<dbReference type="Pfam" id="PF06807">
    <property type="entry name" value="Clp1"/>
    <property type="match status" value="1"/>
</dbReference>
<evidence type="ECO:0000256" key="3">
    <source>
        <dbReference type="ARBA" id="ARBA00022741"/>
    </source>
</evidence>
<dbReference type="SUPFAM" id="SSF52540">
    <property type="entry name" value="P-loop containing nucleoside triphosphate hydrolases"/>
    <property type="match status" value="1"/>
</dbReference>
<keyword evidence="10" id="KW-1185">Reference proteome</keyword>